<dbReference type="GeneID" id="115881201"/>
<evidence type="ECO:0000313" key="4">
    <source>
        <dbReference type="RefSeq" id="XP_030754471.1"/>
    </source>
</evidence>
<protein>
    <submittedName>
        <fullName evidence="4">Uncharacterized protein LOC115881201</fullName>
    </submittedName>
</protein>
<dbReference type="PANTHER" id="PTHR35450">
    <property type="entry name" value="REVERSE TRANSCRIPTASE DOMAIN-CONTAINING PROTEIN"/>
    <property type="match status" value="1"/>
</dbReference>
<dbReference type="GO" id="GO:0071897">
    <property type="term" value="P:DNA biosynthetic process"/>
    <property type="evidence" value="ECO:0007669"/>
    <property type="project" value="UniProtKB-ARBA"/>
</dbReference>
<dbReference type="PROSITE" id="PS50878">
    <property type="entry name" value="RT_POL"/>
    <property type="match status" value="1"/>
</dbReference>
<reference evidence="4" key="1">
    <citation type="submission" date="2025-08" db="UniProtKB">
        <authorList>
            <consortium name="RefSeq"/>
        </authorList>
    </citation>
    <scope>IDENTIFICATION</scope>
    <source>
        <tissue evidence="4">Gonads</tissue>
    </source>
</reference>
<sequence>MDQIDVNSFVQTAVDKLRSIAPNSAKNKPGGAELQTDSVRNRLDEQSDAGKDGANGVFLRTGTIRRQRNGPAEDVLPADQPTTTKAGKVRQRMKWTDTMNLHVMRCYYTTTNLETTPLVRSELLKMFLRKFPDYTNITEQRLVDQKRIIITKKYISELHLEELKHEVAEELNLSQPNLAFDEISNEKEPETEINLDINQATNQLDTQSIPTLPARVELTQITDIDEKHLETEFQTLLIEYTNMNPICRPKLPKQNNSRKLIRYTKIMDENILPKYLPHITNFLDLHTHIYAAAAAIIKASGGRIQNIERKHNKDQKEPWEMRLEIGIANTLKQKLKAKAGRIRRYRESTQRRKQNMKFNTSQRAYYRNLKINSNQPVGPLPTEEEIENYWSSIWSQPVNHNTDSTWIRDIEAELFHLPTMEPITITSDLVAEVIRLTQNWKAAGPDGIHNFWVKRLKSTHTYIAKYFTTFIESPETIPEFLGRGNTYLLPKSERLNNPTKYRPITCLCTLYKILTACIAKSIYKHVEDNKLLSEEQKGCVKKSQGCKEQLIIDSVILEQAANKRRNIYTAFIDYKKAFDSVPHSWLLKVLQIYKIDHKIINMLQHLMSTWNTVLEINQNQGIVISQPISVQRGIFQGDSLSPLWFCLALNPLSSILNKTGYGFHIKYDKTQHHVISHLMYMDDIKLFAGNEKQLQHLLEITKTFSKDIQMSFGLDKCKLLNIKQGRIISSGFDLGDGDIIESLEEHETYKYLGLAQGKRLQHKDIKEKITSIYISRLTNILKSKLNGKNTFTAINSYAIPIISYTFGTIKWTKTELENIQIKTRTTLTKFRAHHPKAAVERLTLPRNKGGRGLIDLRFLHAKQIYGLQQYFLHQASGLHRAVVRADNKHTPLDLQHAVDIRLPSDVIYEREKVEEWTRKVLHGRFPHELNQTYVDQDASNKWLSQADLFLETEGFMLSIQDQVIATRNYRKFILKEPNVVDQCRRCHEPGETIQHVTAGCRVLAPTSYLQRHDQVAKIIHQKLATLCHLKEDITPYYRYEPENVLENAHFKLYWNRSILTDKTTPHNRPDLTFTIKERALTYLIDVGIPNTHNLQSTWSEKLSKYTALAEQVKSLWKQNEVNIVPIIISSTGVIPKALHHSLKKLDLPPLLYIQLQKAVVLQTAAIVRRHLNL</sequence>
<dbReference type="RefSeq" id="XP_030754471.1">
    <property type="nucleotide sequence ID" value="XM_030898611.1"/>
</dbReference>
<organism evidence="3 4">
    <name type="scientific">Sitophilus oryzae</name>
    <name type="common">Rice weevil</name>
    <name type="synonym">Curculio oryzae</name>
    <dbReference type="NCBI Taxonomy" id="7048"/>
    <lineage>
        <taxon>Eukaryota</taxon>
        <taxon>Metazoa</taxon>
        <taxon>Ecdysozoa</taxon>
        <taxon>Arthropoda</taxon>
        <taxon>Hexapoda</taxon>
        <taxon>Insecta</taxon>
        <taxon>Pterygota</taxon>
        <taxon>Neoptera</taxon>
        <taxon>Endopterygota</taxon>
        <taxon>Coleoptera</taxon>
        <taxon>Polyphaga</taxon>
        <taxon>Cucujiformia</taxon>
        <taxon>Curculionidae</taxon>
        <taxon>Dryophthorinae</taxon>
        <taxon>Sitophilus</taxon>
    </lineage>
</organism>
<name>A0A6J2XTW4_SITOR</name>
<feature type="domain" description="Reverse transcriptase" evidence="2">
    <location>
        <begin position="470"/>
        <end position="756"/>
    </location>
</feature>
<dbReference type="OrthoDB" id="6703544at2759"/>
<proteinExistence type="predicted"/>
<dbReference type="Pfam" id="PF00078">
    <property type="entry name" value="RVT_1"/>
    <property type="match status" value="1"/>
</dbReference>
<dbReference type="KEGG" id="soy:115881201"/>
<dbReference type="Proteomes" id="UP000504635">
    <property type="component" value="Unplaced"/>
</dbReference>
<keyword evidence="3" id="KW-1185">Reference proteome</keyword>
<dbReference type="PANTHER" id="PTHR35450:SF2">
    <property type="entry name" value="REVERSE TRANSCRIPTASE DOMAIN-CONTAINING PROTEIN"/>
    <property type="match status" value="1"/>
</dbReference>
<dbReference type="SUPFAM" id="SSF56672">
    <property type="entry name" value="DNA/RNA polymerases"/>
    <property type="match status" value="1"/>
</dbReference>
<dbReference type="AlphaFoldDB" id="A0A6J2XTW4"/>
<dbReference type="InParanoid" id="A0A6J2XTW4"/>
<gene>
    <name evidence="4" type="primary">LOC115881201</name>
</gene>
<evidence type="ECO:0000256" key="1">
    <source>
        <dbReference type="SAM" id="MobiDB-lite"/>
    </source>
</evidence>
<accession>A0A6J2XTW4</accession>
<feature type="region of interest" description="Disordered" evidence="1">
    <location>
        <begin position="66"/>
        <end position="91"/>
    </location>
</feature>
<dbReference type="InterPro" id="IPR000477">
    <property type="entry name" value="RT_dom"/>
</dbReference>
<evidence type="ECO:0000259" key="2">
    <source>
        <dbReference type="PROSITE" id="PS50878"/>
    </source>
</evidence>
<dbReference type="CDD" id="cd01650">
    <property type="entry name" value="RT_nLTR_like"/>
    <property type="match status" value="1"/>
</dbReference>
<evidence type="ECO:0000313" key="3">
    <source>
        <dbReference type="Proteomes" id="UP000504635"/>
    </source>
</evidence>
<dbReference type="InterPro" id="IPR043502">
    <property type="entry name" value="DNA/RNA_pol_sf"/>
</dbReference>